<protein>
    <submittedName>
        <fullName evidence="2">Uncharacterized protein</fullName>
    </submittedName>
</protein>
<name>A0A068TPU6_COFCA</name>
<dbReference type="AlphaFoldDB" id="A0A068TPU6"/>
<feature type="compositionally biased region" description="Polar residues" evidence="1">
    <location>
        <begin position="51"/>
        <end position="64"/>
    </location>
</feature>
<dbReference type="Proteomes" id="UP000295252">
    <property type="component" value="Chromosome VI"/>
</dbReference>
<gene>
    <name evidence="2" type="ORF">GSCOC_T00021911001</name>
</gene>
<sequence length="166" mass="18074">MAFILSSPCIALQPKKFSTAYGSTQPLNIGSVKQQKPSSKLGNKTVYGPLETSTTGPGSVNSPIIDSKHDPEFGALKQKKPSCKLGKKSTCADNGTSARGFRSGSVSSAARTSSQWVYKKNSRTMLQPLDKNSQELPESQNPNDKGKFWERLTWQHQYSASCSELN</sequence>
<proteinExistence type="predicted"/>
<feature type="compositionally biased region" description="Low complexity" evidence="1">
    <location>
        <begin position="102"/>
        <end position="114"/>
    </location>
</feature>
<feature type="region of interest" description="Disordered" evidence="1">
    <location>
        <begin position="84"/>
        <end position="148"/>
    </location>
</feature>
<feature type="compositionally biased region" description="Polar residues" evidence="1">
    <location>
        <begin position="130"/>
        <end position="143"/>
    </location>
</feature>
<reference evidence="3" key="1">
    <citation type="journal article" date="2014" name="Science">
        <title>The coffee genome provides insight into the convergent evolution of caffeine biosynthesis.</title>
        <authorList>
            <person name="Denoeud F."/>
            <person name="Carretero-Paulet L."/>
            <person name="Dereeper A."/>
            <person name="Droc G."/>
            <person name="Guyot R."/>
            <person name="Pietrella M."/>
            <person name="Zheng C."/>
            <person name="Alberti A."/>
            <person name="Anthony F."/>
            <person name="Aprea G."/>
            <person name="Aury J.M."/>
            <person name="Bento P."/>
            <person name="Bernard M."/>
            <person name="Bocs S."/>
            <person name="Campa C."/>
            <person name="Cenci A."/>
            <person name="Combes M.C."/>
            <person name="Crouzillat D."/>
            <person name="Da Silva C."/>
            <person name="Daddiego L."/>
            <person name="De Bellis F."/>
            <person name="Dussert S."/>
            <person name="Garsmeur O."/>
            <person name="Gayraud T."/>
            <person name="Guignon V."/>
            <person name="Jahn K."/>
            <person name="Jamilloux V."/>
            <person name="Joet T."/>
            <person name="Labadie K."/>
            <person name="Lan T."/>
            <person name="Leclercq J."/>
            <person name="Lepelley M."/>
            <person name="Leroy T."/>
            <person name="Li L.T."/>
            <person name="Librado P."/>
            <person name="Lopez L."/>
            <person name="Munoz A."/>
            <person name="Noel B."/>
            <person name="Pallavicini A."/>
            <person name="Perrotta G."/>
            <person name="Poncet V."/>
            <person name="Pot D."/>
            <person name="Priyono X."/>
            <person name="Rigoreau M."/>
            <person name="Rouard M."/>
            <person name="Rozas J."/>
            <person name="Tranchant-Dubreuil C."/>
            <person name="VanBuren R."/>
            <person name="Zhang Q."/>
            <person name="Andrade A.C."/>
            <person name="Argout X."/>
            <person name="Bertrand B."/>
            <person name="de Kochko A."/>
            <person name="Graziosi G."/>
            <person name="Henry R.J."/>
            <person name="Jayarama X."/>
            <person name="Ming R."/>
            <person name="Nagai C."/>
            <person name="Rounsley S."/>
            <person name="Sankoff D."/>
            <person name="Giuliano G."/>
            <person name="Albert V.A."/>
            <person name="Wincker P."/>
            <person name="Lashermes P."/>
        </authorList>
    </citation>
    <scope>NUCLEOTIDE SEQUENCE [LARGE SCALE GENOMIC DNA]</scope>
    <source>
        <strain evidence="3">cv. DH200-94</strain>
    </source>
</reference>
<evidence type="ECO:0000313" key="3">
    <source>
        <dbReference type="Proteomes" id="UP000295252"/>
    </source>
</evidence>
<organism evidence="2 3">
    <name type="scientific">Coffea canephora</name>
    <name type="common">Robusta coffee</name>
    <dbReference type="NCBI Taxonomy" id="49390"/>
    <lineage>
        <taxon>Eukaryota</taxon>
        <taxon>Viridiplantae</taxon>
        <taxon>Streptophyta</taxon>
        <taxon>Embryophyta</taxon>
        <taxon>Tracheophyta</taxon>
        <taxon>Spermatophyta</taxon>
        <taxon>Magnoliopsida</taxon>
        <taxon>eudicotyledons</taxon>
        <taxon>Gunneridae</taxon>
        <taxon>Pentapetalae</taxon>
        <taxon>asterids</taxon>
        <taxon>lamiids</taxon>
        <taxon>Gentianales</taxon>
        <taxon>Rubiaceae</taxon>
        <taxon>Ixoroideae</taxon>
        <taxon>Gardenieae complex</taxon>
        <taxon>Bertiereae - Coffeeae clade</taxon>
        <taxon>Coffeeae</taxon>
        <taxon>Coffea</taxon>
    </lineage>
</organism>
<evidence type="ECO:0000256" key="1">
    <source>
        <dbReference type="SAM" id="MobiDB-lite"/>
    </source>
</evidence>
<feature type="region of interest" description="Disordered" evidence="1">
    <location>
        <begin position="48"/>
        <end position="72"/>
    </location>
</feature>
<keyword evidence="3" id="KW-1185">Reference proteome</keyword>
<dbReference type="InParanoid" id="A0A068TPU6"/>
<dbReference type="EMBL" id="HG739086">
    <property type="protein sequence ID" value="CDO97959.1"/>
    <property type="molecule type" value="Genomic_DNA"/>
</dbReference>
<evidence type="ECO:0000313" key="2">
    <source>
        <dbReference type="EMBL" id="CDO97959.1"/>
    </source>
</evidence>
<accession>A0A068TPU6</accession>
<dbReference type="Gramene" id="CDO97959">
    <property type="protein sequence ID" value="CDO97959"/>
    <property type="gene ID" value="GSCOC_T00021911001"/>
</dbReference>